<comment type="subcellular location">
    <subcellularLocation>
        <location evidence="1">Mitochondrion inner membrane</location>
        <topology evidence="1">Multi-pass membrane protein</topology>
    </subcellularLocation>
</comment>
<evidence type="ECO:0000259" key="11">
    <source>
        <dbReference type="PROSITE" id="PS50929"/>
    </source>
</evidence>
<feature type="compositionally biased region" description="Low complexity" evidence="8">
    <location>
        <begin position="1"/>
        <end position="12"/>
    </location>
</feature>
<dbReference type="InParanoid" id="A0A151ZHB5"/>
<feature type="domain" description="ABC transmembrane type-1" evidence="11">
    <location>
        <begin position="305"/>
        <end position="587"/>
    </location>
</feature>
<dbReference type="InterPro" id="IPR011527">
    <property type="entry name" value="ABC1_TM_dom"/>
</dbReference>
<keyword evidence="7 9" id="KW-0472">Membrane</keyword>
<feature type="domain" description="ABC transporter" evidence="10">
    <location>
        <begin position="622"/>
        <end position="857"/>
    </location>
</feature>
<feature type="compositionally biased region" description="Basic and acidic residues" evidence="8">
    <location>
        <begin position="45"/>
        <end position="57"/>
    </location>
</feature>
<dbReference type="SUPFAM" id="SSF90123">
    <property type="entry name" value="ABC transporter transmembrane region"/>
    <property type="match status" value="1"/>
</dbReference>
<evidence type="ECO:0000256" key="3">
    <source>
        <dbReference type="ARBA" id="ARBA00022692"/>
    </source>
</evidence>
<evidence type="ECO:0000256" key="7">
    <source>
        <dbReference type="ARBA" id="ARBA00023136"/>
    </source>
</evidence>
<dbReference type="PROSITE" id="PS00211">
    <property type="entry name" value="ABC_TRANSPORTER_1"/>
    <property type="match status" value="1"/>
</dbReference>
<evidence type="ECO:0000256" key="8">
    <source>
        <dbReference type="SAM" id="MobiDB-lite"/>
    </source>
</evidence>
<keyword evidence="4" id="KW-0547">Nucleotide-binding</keyword>
<dbReference type="InterPro" id="IPR017871">
    <property type="entry name" value="ABC_transporter-like_CS"/>
</dbReference>
<dbReference type="FunFam" id="3.40.50.300:FF:000403">
    <property type="entry name" value="ATP-binding cassette sub-family B member 8, mitochondrial"/>
    <property type="match status" value="1"/>
</dbReference>
<evidence type="ECO:0000313" key="12">
    <source>
        <dbReference type="EMBL" id="KYQ93299.1"/>
    </source>
</evidence>
<accession>A0A151ZHB5</accession>
<dbReference type="EMBL" id="LODT01000028">
    <property type="protein sequence ID" value="KYQ93299.1"/>
    <property type="molecule type" value="Genomic_DNA"/>
</dbReference>
<organism evidence="12 13">
    <name type="scientific">Tieghemostelium lacteum</name>
    <name type="common">Slime mold</name>
    <name type="synonym">Dictyostelium lacteum</name>
    <dbReference type="NCBI Taxonomy" id="361077"/>
    <lineage>
        <taxon>Eukaryota</taxon>
        <taxon>Amoebozoa</taxon>
        <taxon>Evosea</taxon>
        <taxon>Eumycetozoa</taxon>
        <taxon>Dictyostelia</taxon>
        <taxon>Dictyosteliales</taxon>
        <taxon>Raperosteliaceae</taxon>
        <taxon>Tieghemostelium</taxon>
    </lineage>
</organism>
<dbReference type="Pfam" id="PF00005">
    <property type="entry name" value="ABC_tran"/>
    <property type="match status" value="1"/>
</dbReference>
<evidence type="ECO:0000256" key="6">
    <source>
        <dbReference type="ARBA" id="ARBA00022989"/>
    </source>
</evidence>
<dbReference type="FunFam" id="1.20.1560.10:FF:000058">
    <property type="entry name" value="ABC transporter B family member 25"/>
    <property type="match status" value="1"/>
</dbReference>
<dbReference type="FunCoup" id="A0A151ZHB5">
    <property type="interactions" value="170"/>
</dbReference>
<feature type="region of interest" description="Disordered" evidence="8">
    <location>
        <begin position="1"/>
        <end position="25"/>
    </location>
</feature>
<feature type="transmembrane region" description="Helical" evidence="9">
    <location>
        <begin position="145"/>
        <end position="169"/>
    </location>
</feature>
<feature type="transmembrane region" description="Helical" evidence="9">
    <location>
        <begin position="423"/>
        <end position="440"/>
    </location>
</feature>
<dbReference type="GO" id="GO:0005743">
    <property type="term" value="C:mitochondrial inner membrane"/>
    <property type="evidence" value="ECO:0007669"/>
    <property type="project" value="UniProtKB-SubCell"/>
</dbReference>
<name>A0A151ZHB5_TIELA</name>
<dbReference type="InterPro" id="IPR003593">
    <property type="entry name" value="AAA+_ATPase"/>
</dbReference>
<feature type="transmembrane region" description="Helical" evidence="9">
    <location>
        <begin position="81"/>
        <end position="104"/>
    </location>
</feature>
<dbReference type="PROSITE" id="PS50929">
    <property type="entry name" value="ABC_TM1F"/>
    <property type="match status" value="1"/>
</dbReference>
<dbReference type="SUPFAM" id="SSF52540">
    <property type="entry name" value="P-loop containing nucleoside triphosphate hydrolases"/>
    <property type="match status" value="1"/>
</dbReference>
<dbReference type="InterPro" id="IPR036640">
    <property type="entry name" value="ABC1_TM_sf"/>
</dbReference>
<sequence length="863" mass="95347">MNNNNSINSESIPYGDEERDIDDDDIENQKLLKKSSGDELSLLEGSDKDPVKGDREGDGYSGSVKIFNYKLNEKDKNSLRLLIKILTVSVMIGYLLSINIMYFVSKGRGIILYPTPSNSTDSGTTTPVTESNEVTQQTSSFNLPYFFYFSTLDTLLISYVNVLFWMLLLFTNSFQYHTITYIVSTITLVYSIIKSVMSAHVISQLSLESPLDVTLLPLDSPLYSSKTTRELTIAITIISSMLIVLCLVINSVTLIISYQAYREQQRKETLLYESKMQKSGKNTVVKHSNMKRLVAMAKPELPIILGAFIALILSSISSLALPLYFGEILTEVATTRDLAALNKSTLSLVIIFTFGSIATTIRSSLFYLAGQKFVARIRKDLFAAMVRQEVAFFDQNRTGELINRLASDSQVIQNSVTVNVSMAFRYSLQVIGCLILLFITNWKLTLLMLGIVPVLAIGTVFYGKKIKALGKEFQDELAKSSTTGEEVISNIRTVKAFSKEGKFIEVYGRDIHGSYLIGKTLAYLNGIFSGVVSLVAQLAITLIIYVGAKQVLSGQLETGNLMSFLLYTLTVAMSLAFLSSLFTDFMKAIGSSDRIFEIFDRIPAINTEGGIKLDESNVEGQIELANVDFTYPTRSQAVLEGINLTLHKGTVTALVGKSGGGKSTIVSLIERFYDPNTGVITLDGVNIKTLDPIWYRSILGFVSQEPLLFAGTIKENICFGKENASMEEIRDAAEKANALSFIETFDAKFDTVVGERGVRLSGGQKQRIAIARALLLNPKVLLLDEATSALDSESEHLVKEAIDRLMVDRTVLVIAHRLSTVINANVVVVIDKGRIAESGTHQELIQNEQGIYRNLVKRQLASN</sequence>
<dbReference type="PANTHER" id="PTHR43394">
    <property type="entry name" value="ATP-DEPENDENT PERMEASE MDL1, MITOCHONDRIAL"/>
    <property type="match status" value="1"/>
</dbReference>
<evidence type="ECO:0000313" key="13">
    <source>
        <dbReference type="Proteomes" id="UP000076078"/>
    </source>
</evidence>
<dbReference type="GO" id="GO:0090374">
    <property type="term" value="P:oligopeptide export from mitochondrion"/>
    <property type="evidence" value="ECO:0007669"/>
    <property type="project" value="TreeGrafter"/>
</dbReference>
<dbReference type="STRING" id="361077.A0A151ZHB5"/>
<dbReference type="Pfam" id="PF00664">
    <property type="entry name" value="ABC_membrane"/>
    <property type="match status" value="1"/>
</dbReference>
<feature type="region of interest" description="Disordered" evidence="8">
    <location>
        <begin position="37"/>
        <end position="57"/>
    </location>
</feature>
<evidence type="ECO:0000259" key="10">
    <source>
        <dbReference type="PROSITE" id="PS50893"/>
    </source>
</evidence>
<dbReference type="PANTHER" id="PTHR43394:SF1">
    <property type="entry name" value="ATP-BINDING CASSETTE SUB-FAMILY B MEMBER 10, MITOCHONDRIAL"/>
    <property type="match status" value="1"/>
</dbReference>
<evidence type="ECO:0000256" key="4">
    <source>
        <dbReference type="ARBA" id="ARBA00022741"/>
    </source>
</evidence>
<evidence type="ECO:0000256" key="2">
    <source>
        <dbReference type="ARBA" id="ARBA00022448"/>
    </source>
</evidence>
<dbReference type="OMA" id="MLFRYTI"/>
<dbReference type="GO" id="GO:0015421">
    <property type="term" value="F:ABC-type oligopeptide transporter activity"/>
    <property type="evidence" value="ECO:0007669"/>
    <property type="project" value="TreeGrafter"/>
</dbReference>
<dbReference type="AlphaFoldDB" id="A0A151ZHB5"/>
<dbReference type="InterPro" id="IPR003439">
    <property type="entry name" value="ABC_transporter-like_ATP-bd"/>
</dbReference>
<proteinExistence type="predicted"/>
<keyword evidence="3 9" id="KW-0812">Transmembrane</keyword>
<dbReference type="CDD" id="cd18780">
    <property type="entry name" value="ABC_6TM_AtABCB27_like"/>
    <property type="match status" value="1"/>
</dbReference>
<dbReference type="OrthoDB" id="6500128at2759"/>
<feature type="transmembrane region" description="Helical" evidence="9">
    <location>
        <begin position="301"/>
        <end position="325"/>
    </location>
</feature>
<dbReference type="InterPro" id="IPR027417">
    <property type="entry name" value="P-loop_NTPase"/>
</dbReference>
<protein>
    <submittedName>
        <fullName evidence="12">ABC transporter B family protein</fullName>
    </submittedName>
</protein>
<feature type="transmembrane region" description="Helical" evidence="9">
    <location>
        <begin position="564"/>
        <end position="585"/>
    </location>
</feature>
<feature type="transmembrane region" description="Helical" evidence="9">
    <location>
        <begin position="345"/>
        <end position="369"/>
    </location>
</feature>
<feature type="transmembrane region" description="Helical" evidence="9">
    <location>
        <begin position="231"/>
        <end position="258"/>
    </location>
</feature>
<dbReference type="GO" id="GO:0016887">
    <property type="term" value="F:ATP hydrolysis activity"/>
    <property type="evidence" value="ECO:0007669"/>
    <property type="project" value="InterPro"/>
</dbReference>
<keyword evidence="5" id="KW-0067">ATP-binding</keyword>
<keyword evidence="2" id="KW-0813">Transport</keyword>
<dbReference type="InterPro" id="IPR039421">
    <property type="entry name" value="Type_1_exporter"/>
</dbReference>
<dbReference type="Gene3D" id="3.40.50.300">
    <property type="entry name" value="P-loop containing nucleotide triphosphate hydrolases"/>
    <property type="match status" value="1"/>
</dbReference>
<dbReference type="GO" id="GO:0005524">
    <property type="term" value="F:ATP binding"/>
    <property type="evidence" value="ECO:0007669"/>
    <property type="project" value="UniProtKB-KW"/>
</dbReference>
<feature type="compositionally biased region" description="Acidic residues" evidence="8">
    <location>
        <begin position="15"/>
        <end position="25"/>
    </location>
</feature>
<keyword evidence="13" id="KW-1185">Reference proteome</keyword>
<gene>
    <name evidence="12" type="ORF">DLAC_05963</name>
</gene>
<dbReference type="Gene3D" id="1.20.1560.10">
    <property type="entry name" value="ABC transporter type 1, transmembrane domain"/>
    <property type="match status" value="1"/>
</dbReference>
<feature type="transmembrane region" description="Helical" evidence="9">
    <location>
        <begin position="446"/>
        <end position="463"/>
    </location>
</feature>
<dbReference type="SMART" id="SM00382">
    <property type="entry name" value="AAA"/>
    <property type="match status" value="1"/>
</dbReference>
<comment type="caution">
    <text evidence="12">The sequence shown here is derived from an EMBL/GenBank/DDBJ whole genome shotgun (WGS) entry which is preliminary data.</text>
</comment>
<evidence type="ECO:0000256" key="1">
    <source>
        <dbReference type="ARBA" id="ARBA00004448"/>
    </source>
</evidence>
<dbReference type="Proteomes" id="UP000076078">
    <property type="component" value="Unassembled WGS sequence"/>
</dbReference>
<feature type="transmembrane region" description="Helical" evidence="9">
    <location>
        <begin position="181"/>
        <end position="202"/>
    </location>
</feature>
<evidence type="ECO:0000256" key="9">
    <source>
        <dbReference type="SAM" id="Phobius"/>
    </source>
</evidence>
<keyword evidence="6 9" id="KW-1133">Transmembrane helix</keyword>
<feature type="transmembrane region" description="Helical" evidence="9">
    <location>
        <begin position="521"/>
        <end position="544"/>
    </location>
</feature>
<evidence type="ECO:0000256" key="5">
    <source>
        <dbReference type="ARBA" id="ARBA00022840"/>
    </source>
</evidence>
<reference evidence="12 13" key="1">
    <citation type="submission" date="2015-12" db="EMBL/GenBank/DDBJ databases">
        <title>Dictyostelia acquired genes for synthesis and detection of signals that induce cell-type specialization by lateral gene transfer from prokaryotes.</title>
        <authorList>
            <person name="Gloeckner G."/>
            <person name="Schaap P."/>
        </authorList>
    </citation>
    <scope>NUCLEOTIDE SEQUENCE [LARGE SCALE GENOMIC DNA]</scope>
    <source>
        <strain evidence="12 13">TK</strain>
    </source>
</reference>
<dbReference type="PROSITE" id="PS50893">
    <property type="entry name" value="ABC_TRANSPORTER_2"/>
    <property type="match status" value="1"/>
</dbReference>